<accession>A0A5N7CAT2</accession>
<name>A0A5N7CAT2_PETAA</name>
<evidence type="ECO:0000259" key="1">
    <source>
        <dbReference type="Pfam" id="PF00724"/>
    </source>
</evidence>
<reference evidence="2" key="1">
    <citation type="submission" date="2019-04" db="EMBL/GenBank/DDBJ databases">
        <title>Friends and foes A comparative genomics studyof 23 Aspergillus species from section Flavi.</title>
        <authorList>
            <consortium name="DOE Joint Genome Institute"/>
            <person name="Kjaerbolling I."/>
            <person name="Vesth T."/>
            <person name="Frisvad J.C."/>
            <person name="Nybo J.L."/>
            <person name="Theobald S."/>
            <person name="Kildgaard S."/>
            <person name="Isbrandt T."/>
            <person name="Kuo A."/>
            <person name="Sato A."/>
            <person name="Lyhne E.K."/>
            <person name="Kogle M.E."/>
            <person name="Wiebenga A."/>
            <person name="Kun R.S."/>
            <person name="Lubbers R.J."/>
            <person name="Makela M.R."/>
            <person name="Barry K."/>
            <person name="Chovatia M."/>
            <person name="Clum A."/>
            <person name="Daum C."/>
            <person name="Haridas S."/>
            <person name="He G."/>
            <person name="LaButti K."/>
            <person name="Lipzen A."/>
            <person name="Mondo S."/>
            <person name="Riley R."/>
            <person name="Salamov A."/>
            <person name="Simmons B.A."/>
            <person name="Magnuson J.K."/>
            <person name="Henrissat B."/>
            <person name="Mortensen U.H."/>
            <person name="Larsen T.O."/>
            <person name="Devries R.P."/>
            <person name="Grigoriev I.V."/>
            <person name="Machida M."/>
            <person name="Baker S.E."/>
            <person name="Andersen M.R."/>
        </authorList>
    </citation>
    <scope>NUCLEOTIDE SEQUENCE [LARGE SCALE GENOMIC DNA]</scope>
    <source>
        <strain evidence="2">IBT 14317</strain>
    </source>
</reference>
<dbReference type="PANTHER" id="PTHR22893">
    <property type="entry name" value="NADH OXIDOREDUCTASE-RELATED"/>
    <property type="match status" value="1"/>
</dbReference>
<dbReference type="GO" id="GO:0003959">
    <property type="term" value="F:NADPH dehydrogenase activity"/>
    <property type="evidence" value="ECO:0007669"/>
    <property type="project" value="TreeGrafter"/>
</dbReference>
<dbReference type="Proteomes" id="UP000326877">
    <property type="component" value="Unassembled WGS sequence"/>
</dbReference>
<dbReference type="PANTHER" id="PTHR22893:SF91">
    <property type="entry name" value="NADPH DEHYDROGENASE 2-RELATED"/>
    <property type="match status" value="1"/>
</dbReference>
<dbReference type="Pfam" id="PF00724">
    <property type="entry name" value="Oxidored_FMN"/>
    <property type="match status" value="1"/>
</dbReference>
<dbReference type="Gene3D" id="3.20.20.70">
    <property type="entry name" value="Aldolase class I"/>
    <property type="match status" value="1"/>
</dbReference>
<evidence type="ECO:0000313" key="2">
    <source>
        <dbReference type="EMBL" id="KAE8391252.1"/>
    </source>
</evidence>
<dbReference type="OrthoDB" id="3028473at2759"/>
<protein>
    <recommendedName>
        <fullName evidence="1">NADH:flavin oxidoreductase/NADH oxidase N-terminal domain-containing protein</fullName>
    </recommendedName>
</protein>
<proteinExistence type="predicted"/>
<dbReference type="InterPro" id="IPR045247">
    <property type="entry name" value="Oye-like"/>
</dbReference>
<dbReference type="EMBL" id="ML735247">
    <property type="protein sequence ID" value="KAE8391252.1"/>
    <property type="molecule type" value="Genomic_DNA"/>
</dbReference>
<dbReference type="AlphaFoldDB" id="A0A5N7CAT2"/>
<dbReference type="SUPFAM" id="SSF51395">
    <property type="entry name" value="FMN-linked oxidoreductases"/>
    <property type="match status" value="1"/>
</dbReference>
<dbReference type="GO" id="GO:0010181">
    <property type="term" value="F:FMN binding"/>
    <property type="evidence" value="ECO:0007669"/>
    <property type="project" value="InterPro"/>
</dbReference>
<feature type="domain" description="NADH:flavin oxidoreductase/NADH oxidase N-terminal" evidence="1">
    <location>
        <begin position="12"/>
        <end position="68"/>
    </location>
</feature>
<gene>
    <name evidence="2" type="ORF">BDV23DRAFT_182766</name>
</gene>
<dbReference type="InterPro" id="IPR001155">
    <property type="entry name" value="OxRdtase_FMN_N"/>
</dbReference>
<dbReference type="InterPro" id="IPR013785">
    <property type="entry name" value="Aldolase_TIM"/>
</dbReference>
<organism evidence="2">
    <name type="scientific">Petromyces alliaceus</name>
    <name type="common">Aspergillus alliaceus</name>
    <dbReference type="NCBI Taxonomy" id="209559"/>
    <lineage>
        <taxon>Eukaryota</taxon>
        <taxon>Fungi</taxon>
        <taxon>Dikarya</taxon>
        <taxon>Ascomycota</taxon>
        <taxon>Pezizomycotina</taxon>
        <taxon>Eurotiomycetes</taxon>
        <taxon>Eurotiomycetidae</taxon>
        <taxon>Eurotiales</taxon>
        <taxon>Aspergillaceae</taxon>
        <taxon>Aspergillus</taxon>
        <taxon>Aspergillus subgen. Circumdati</taxon>
    </lineage>
</organism>
<sequence length="108" mass="11645">MSAGNQAPFPSTGFGGVEIRGANGYLVDQFIQNVSDKRSNAWGGSIVKRSRFAVEATRAVVDAVGNDPRFKLAYLHICESDTKDPQESVKFMLDTYGNTGPGGFGRKL</sequence>